<organism evidence="21 22">
    <name type="scientific">Goodea atripinnis</name>
    <dbReference type="NCBI Taxonomy" id="208336"/>
    <lineage>
        <taxon>Eukaryota</taxon>
        <taxon>Metazoa</taxon>
        <taxon>Chordata</taxon>
        <taxon>Craniata</taxon>
        <taxon>Vertebrata</taxon>
        <taxon>Euteleostomi</taxon>
        <taxon>Actinopterygii</taxon>
        <taxon>Neopterygii</taxon>
        <taxon>Teleostei</taxon>
        <taxon>Neoteleostei</taxon>
        <taxon>Acanthomorphata</taxon>
        <taxon>Ovalentaria</taxon>
        <taxon>Atherinomorphae</taxon>
        <taxon>Cyprinodontiformes</taxon>
        <taxon>Goodeidae</taxon>
        <taxon>Goodea</taxon>
    </lineage>
</organism>
<gene>
    <name evidence="21" type="primary">SOAT1</name>
    <name evidence="21" type="ORF">GOODEAATRI_007743</name>
</gene>
<evidence type="ECO:0000256" key="7">
    <source>
        <dbReference type="ARBA" id="ARBA00022989"/>
    </source>
</evidence>
<keyword evidence="8 20" id="KW-0472">Membrane</keyword>
<dbReference type="PANTHER" id="PTHR10408">
    <property type="entry name" value="STEROL O-ACYLTRANSFERASE"/>
    <property type="match status" value="1"/>
</dbReference>
<feature type="transmembrane region" description="Helical" evidence="20">
    <location>
        <begin position="6"/>
        <end position="27"/>
    </location>
</feature>
<dbReference type="EMBL" id="JAHRIO010070365">
    <property type="protein sequence ID" value="MEQ2181086.1"/>
    <property type="molecule type" value="Genomic_DNA"/>
</dbReference>
<evidence type="ECO:0000313" key="22">
    <source>
        <dbReference type="Proteomes" id="UP001476798"/>
    </source>
</evidence>
<evidence type="ECO:0000256" key="10">
    <source>
        <dbReference type="ARBA" id="ARBA00023315"/>
    </source>
</evidence>
<comment type="similarity">
    <text evidence="2">Belongs to the membrane-bound acyltransferase family. Sterol o-acyltransferase subfamily.</text>
</comment>
<comment type="caution">
    <text evidence="21">The sequence shown here is derived from an EMBL/GenBank/DDBJ whole genome shotgun (WGS) entry which is preliminary data.</text>
</comment>
<comment type="catalytic activity">
    <reaction evidence="13">
        <text>(9Z,12Z)-octadecadienoyl-CoA + cholesterol = cholesteryl (9Z,12Z)-octadecadienoate + CoA</text>
        <dbReference type="Rhea" id="RHEA:42796"/>
        <dbReference type="ChEBI" id="CHEBI:16113"/>
        <dbReference type="ChEBI" id="CHEBI:41509"/>
        <dbReference type="ChEBI" id="CHEBI:57287"/>
        <dbReference type="ChEBI" id="CHEBI:57383"/>
    </reaction>
    <physiologicalReaction direction="left-to-right" evidence="13">
        <dbReference type="Rhea" id="RHEA:42797"/>
    </physiologicalReaction>
</comment>
<keyword evidence="3" id="KW-0597">Phosphoprotein</keyword>
<comment type="subcellular location">
    <subcellularLocation>
        <location evidence="1">Endoplasmic reticulum membrane</location>
        <topology evidence="1">Multi-pass membrane protein</topology>
    </subcellularLocation>
</comment>
<accession>A0ABV0PCB0</accession>
<evidence type="ECO:0000256" key="6">
    <source>
        <dbReference type="ARBA" id="ARBA00022824"/>
    </source>
</evidence>
<comment type="catalytic activity">
    <reaction evidence="14">
        <text>(7Z)-octadecenoyl-CoA + cholesterol = cholesteryl (7Z)-octadecenoate + CoA</text>
        <dbReference type="Rhea" id="RHEA:64328"/>
        <dbReference type="ChEBI" id="CHEBI:16113"/>
        <dbReference type="ChEBI" id="CHEBI:57287"/>
        <dbReference type="ChEBI" id="CHEBI:152049"/>
        <dbReference type="ChEBI" id="CHEBI:152050"/>
    </reaction>
    <physiologicalReaction direction="left-to-right" evidence="14">
        <dbReference type="Rhea" id="RHEA:64329"/>
    </physiologicalReaction>
</comment>
<keyword evidence="4" id="KW-0808">Transferase</keyword>
<dbReference type="Pfam" id="PF03062">
    <property type="entry name" value="MBOAT"/>
    <property type="match status" value="1"/>
</dbReference>
<feature type="transmembrane region" description="Helical" evidence="20">
    <location>
        <begin position="47"/>
        <end position="72"/>
    </location>
</feature>
<name>A0ABV0PCB0_9TELE</name>
<evidence type="ECO:0000256" key="18">
    <source>
        <dbReference type="ARBA" id="ARBA00042375"/>
    </source>
</evidence>
<dbReference type="InterPro" id="IPR014371">
    <property type="entry name" value="Oat_ACAT_DAG_ARE"/>
</dbReference>
<evidence type="ECO:0000256" key="11">
    <source>
        <dbReference type="ARBA" id="ARBA00036161"/>
    </source>
</evidence>
<evidence type="ECO:0000256" key="4">
    <source>
        <dbReference type="ARBA" id="ARBA00022679"/>
    </source>
</evidence>
<keyword evidence="10" id="KW-0012">Acyltransferase</keyword>
<evidence type="ECO:0000256" key="14">
    <source>
        <dbReference type="ARBA" id="ARBA00036957"/>
    </source>
</evidence>
<dbReference type="InterPro" id="IPR004299">
    <property type="entry name" value="MBOAT_fam"/>
</dbReference>
<comment type="catalytic activity">
    <reaction evidence="15">
        <text>(9Z)-hexadecenoyl-CoA + cholesterol = cholesteryl (9Z)-hexadecenoate + CoA</text>
        <dbReference type="Rhea" id="RHEA:64320"/>
        <dbReference type="ChEBI" id="CHEBI:16113"/>
        <dbReference type="ChEBI" id="CHEBI:57287"/>
        <dbReference type="ChEBI" id="CHEBI:61540"/>
        <dbReference type="ChEBI" id="CHEBI:84323"/>
    </reaction>
    <physiologicalReaction direction="left-to-right" evidence="15">
        <dbReference type="Rhea" id="RHEA:64321"/>
    </physiologicalReaction>
</comment>
<evidence type="ECO:0000256" key="16">
    <source>
        <dbReference type="ARBA" id="ARBA00040378"/>
    </source>
</evidence>
<protein>
    <recommendedName>
        <fullName evidence="16">Sterol O-acyltransferase 1</fullName>
    </recommendedName>
    <alternativeName>
        <fullName evidence="17">Acyl-coenzyme A:cholesterol acyltransferase 1</fullName>
    </alternativeName>
    <alternativeName>
        <fullName evidence="18">Cholesterol acyltransferase 1</fullName>
    </alternativeName>
</protein>
<reference evidence="21 22" key="1">
    <citation type="submission" date="2021-06" db="EMBL/GenBank/DDBJ databases">
        <authorList>
            <person name="Palmer J.M."/>
        </authorList>
    </citation>
    <scope>NUCLEOTIDE SEQUENCE [LARGE SCALE GENOMIC DNA]</scope>
    <source>
        <strain evidence="21 22">GA_2019</strain>
        <tissue evidence="21">Muscle</tissue>
    </source>
</reference>
<evidence type="ECO:0000256" key="12">
    <source>
        <dbReference type="ARBA" id="ARBA00036418"/>
    </source>
</evidence>
<evidence type="ECO:0000256" key="13">
    <source>
        <dbReference type="ARBA" id="ARBA00036867"/>
    </source>
</evidence>
<evidence type="ECO:0000256" key="9">
    <source>
        <dbReference type="ARBA" id="ARBA00023157"/>
    </source>
</evidence>
<evidence type="ECO:0000256" key="2">
    <source>
        <dbReference type="ARBA" id="ARBA00009010"/>
    </source>
</evidence>
<proteinExistence type="inferred from homology"/>
<evidence type="ECO:0000256" key="17">
    <source>
        <dbReference type="ARBA" id="ARBA00041634"/>
    </source>
</evidence>
<dbReference type="Proteomes" id="UP001476798">
    <property type="component" value="Unassembled WGS sequence"/>
</dbReference>
<evidence type="ECO:0000256" key="15">
    <source>
        <dbReference type="ARBA" id="ARBA00037015"/>
    </source>
</evidence>
<comment type="catalytic activity">
    <reaction evidence="12">
        <text>(11Z)-octadecenoyl-CoA + cholesterol = cholesteryl (11Z)-octadecenoate + CoA</text>
        <dbReference type="Rhea" id="RHEA:64324"/>
        <dbReference type="ChEBI" id="CHEBI:16113"/>
        <dbReference type="ChEBI" id="CHEBI:57287"/>
        <dbReference type="ChEBI" id="CHEBI:75121"/>
        <dbReference type="ChEBI" id="CHEBI:88768"/>
    </reaction>
    <physiologicalReaction direction="left-to-right" evidence="12">
        <dbReference type="Rhea" id="RHEA:64325"/>
    </physiologicalReaction>
</comment>
<dbReference type="PANTHER" id="PTHR10408:SF6">
    <property type="entry name" value="STEROL O-ACYLTRANSFERASE 1"/>
    <property type="match status" value="1"/>
</dbReference>
<evidence type="ECO:0000256" key="20">
    <source>
        <dbReference type="SAM" id="Phobius"/>
    </source>
</evidence>
<evidence type="ECO:0000313" key="21">
    <source>
        <dbReference type="EMBL" id="MEQ2181086.1"/>
    </source>
</evidence>
<evidence type="ECO:0000256" key="8">
    <source>
        <dbReference type="ARBA" id="ARBA00023136"/>
    </source>
</evidence>
<evidence type="ECO:0000256" key="1">
    <source>
        <dbReference type="ARBA" id="ARBA00004477"/>
    </source>
</evidence>
<feature type="non-terminal residue" evidence="21">
    <location>
        <position position="1"/>
    </location>
</feature>
<keyword evidence="9" id="KW-1015">Disulfide bond</keyword>
<evidence type="ECO:0000256" key="3">
    <source>
        <dbReference type="ARBA" id="ARBA00022553"/>
    </source>
</evidence>
<sequence length="115" mass="13361">NPATRWGYVATKLLQVLGCLFYTYYVFVRLCIPQFRSISLQLFNRRAMVLCVFNSILPGVLVLLLGFFAFLHCWLNAFAEMLCFADRMFYKVLLSLSMADITQILNLYIICKLIL</sequence>
<comment type="catalytic activity">
    <reaction evidence="19">
        <text>octadecanoyl-CoA + cholesterol = cholesteryl octadecanoate + CoA</text>
        <dbReference type="Rhea" id="RHEA:42812"/>
        <dbReference type="ChEBI" id="CHEBI:16113"/>
        <dbReference type="ChEBI" id="CHEBI:57287"/>
        <dbReference type="ChEBI" id="CHEBI:57394"/>
        <dbReference type="ChEBI" id="CHEBI:82750"/>
    </reaction>
    <physiologicalReaction direction="left-to-right" evidence="19">
        <dbReference type="Rhea" id="RHEA:42813"/>
    </physiologicalReaction>
</comment>
<evidence type="ECO:0000256" key="19">
    <source>
        <dbReference type="ARBA" id="ARBA00048346"/>
    </source>
</evidence>
<keyword evidence="5 20" id="KW-0812">Transmembrane</keyword>
<keyword evidence="6" id="KW-0256">Endoplasmic reticulum</keyword>
<keyword evidence="7 20" id="KW-1133">Transmembrane helix</keyword>
<evidence type="ECO:0000256" key="5">
    <source>
        <dbReference type="ARBA" id="ARBA00022692"/>
    </source>
</evidence>
<keyword evidence="22" id="KW-1185">Reference proteome</keyword>
<comment type="catalytic activity">
    <reaction evidence="11">
        <text>cholesterol + hexadecanoyl-CoA = cholesteryl hexadecanoate + CoA</text>
        <dbReference type="Rhea" id="RHEA:42792"/>
        <dbReference type="ChEBI" id="CHEBI:3663"/>
        <dbReference type="ChEBI" id="CHEBI:16113"/>
        <dbReference type="ChEBI" id="CHEBI:57287"/>
        <dbReference type="ChEBI" id="CHEBI:57379"/>
    </reaction>
    <physiologicalReaction direction="left-to-right" evidence="11">
        <dbReference type="Rhea" id="RHEA:42793"/>
    </physiologicalReaction>
</comment>